<evidence type="ECO:0000313" key="3">
    <source>
        <dbReference type="EMBL" id="MBS3063054.1"/>
    </source>
</evidence>
<dbReference type="Pfam" id="PF00795">
    <property type="entry name" value="CN_hydrolase"/>
    <property type="match status" value="1"/>
</dbReference>
<dbReference type="Gene3D" id="3.60.110.10">
    <property type="entry name" value="Carbon-nitrogen hydrolase"/>
    <property type="match status" value="1"/>
</dbReference>
<dbReference type="InterPro" id="IPR036526">
    <property type="entry name" value="C-N_Hydrolase_sf"/>
</dbReference>
<dbReference type="Pfam" id="PF04371">
    <property type="entry name" value="PAD_porph"/>
    <property type="match status" value="1"/>
</dbReference>
<accession>A0A8T4L8S4</accession>
<proteinExistence type="predicted"/>
<dbReference type="GO" id="GO:0004668">
    <property type="term" value="F:protein-arginine deiminase activity"/>
    <property type="evidence" value="ECO:0007669"/>
    <property type="project" value="InterPro"/>
</dbReference>
<dbReference type="GO" id="GO:0009446">
    <property type="term" value="P:putrescine biosynthetic process"/>
    <property type="evidence" value="ECO:0007669"/>
    <property type="project" value="InterPro"/>
</dbReference>
<dbReference type="InterPro" id="IPR003010">
    <property type="entry name" value="C-N_Hydrolase"/>
</dbReference>
<feature type="domain" description="CN hydrolase" evidence="2">
    <location>
        <begin position="1"/>
        <end position="245"/>
    </location>
</feature>
<sequence length="637" mass="72416">MSMEADKQANHAKAERLVRQAAARGADIVCLPELFDTLYFPQAKKDEAAFALAKAIPGPTTRLLAGLAKELGIVLIAPIYERHGKKFYNSIAVIDERGKLLGTYRKMHLPHDPLFWEQHYFEHGDLGFKVFKTRKAKIAPLICFDQWFPEAARIAALKGAEIIFYPTAIGRIKGYKEPDDWLGAWTCIQRAHAIANNVHVAAVNRTGNEGRLSFWGHSFVSDPFGRVLANAGPKKDAALVVEIDLDENQRVREGWGFFRNRRPRDYVELKEPKALKPKKDVLHRKTPAAQGYRFPAEWEKHDALFLAWPYDLITFENLGNVEKAYAHLIRSLQETKSERVNLFVTGKRMRKRVEAFLQEKGADPKKVRFYEHGYADVWFRDYGPSFVANRQQKRLGMVKWRFNAWGGKYQELLKDDSVPARINREWRKPFFRAGMVMEGGAIDVNGRGSLLTTEDCLLNDNRNPGLSRQEIEATLCEYLDVSNVIWLGRGVQGDDTDSHVDNLARFVDEKTIVCAFEGDRRDPNYHNLKDNFERLRKARDADGAPFTVVKLPVPHLVSGGKRMPASYANFYIANKAVLVPRFGLATDARARKIIGRFFPGRKIVGIDCRDLVHGCGTLHCISQQVPKTGFPRGGKRR</sequence>
<dbReference type="PANTHER" id="PTHR31377:SF0">
    <property type="entry name" value="AGMATINE DEIMINASE-RELATED"/>
    <property type="match status" value="1"/>
</dbReference>
<dbReference type="InterPro" id="IPR007466">
    <property type="entry name" value="Peptidyl-Arg-deiminase_porph"/>
</dbReference>
<dbReference type="SUPFAM" id="SSF55909">
    <property type="entry name" value="Pentein"/>
    <property type="match status" value="1"/>
</dbReference>
<dbReference type="PROSITE" id="PS50263">
    <property type="entry name" value="CN_HYDROLASE"/>
    <property type="match status" value="1"/>
</dbReference>
<evidence type="ECO:0000313" key="4">
    <source>
        <dbReference type="Proteomes" id="UP000678237"/>
    </source>
</evidence>
<organism evidence="3 4">
    <name type="scientific">Candidatus Iainarchaeum sp</name>
    <dbReference type="NCBI Taxonomy" id="3101447"/>
    <lineage>
        <taxon>Archaea</taxon>
        <taxon>Candidatus Iainarchaeota</taxon>
        <taxon>Candidatus Iainarchaeia</taxon>
        <taxon>Candidatus Iainarchaeales</taxon>
        <taxon>Candidatus Iainarchaeaceae</taxon>
        <taxon>Candidatus Iainarchaeum</taxon>
    </lineage>
</organism>
<reference evidence="3" key="1">
    <citation type="submission" date="2021-03" db="EMBL/GenBank/DDBJ databases">
        <authorList>
            <person name="Jaffe A."/>
        </authorList>
    </citation>
    <scope>NUCLEOTIDE SEQUENCE</scope>
    <source>
        <strain evidence="3">RIFCSPLOWO2_01_FULL_58_19</strain>
    </source>
</reference>
<evidence type="ECO:0000256" key="1">
    <source>
        <dbReference type="ARBA" id="ARBA00022801"/>
    </source>
</evidence>
<name>A0A8T4L8S4_9ARCH</name>
<evidence type="ECO:0000259" key="2">
    <source>
        <dbReference type="PROSITE" id="PS50263"/>
    </source>
</evidence>
<dbReference type="EMBL" id="JAGVWE010000004">
    <property type="protein sequence ID" value="MBS3063054.1"/>
    <property type="molecule type" value="Genomic_DNA"/>
</dbReference>
<dbReference type="Gene3D" id="3.75.10.10">
    <property type="entry name" value="L-arginine/glycine Amidinotransferase, Chain A"/>
    <property type="match status" value="1"/>
</dbReference>
<dbReference type="SUPFAM" id="SSF56317">
    <property type="entry name" value="Carbon-nitrogen hydrolase"/>
    <property type="match status" value="1"/>
</dbReference>
<reference evidence="3" key="2">
    <citation type="submission" date="2021-05" db="EMBL/GenBank/DDBJ databases">
        <title>Protein family content uncovers lineage relationships and bacterial pathway maintenance mechanisms in DPANN archaea.</title>
        <authorList>
            <person name="Castelle C.J."/>
            <person name="Meheust R."/>
            <person name="Jaffe A.L."/>
            <person name="Seitz K."/>
            <person name="Gong X."/>
            <person name="Baker B.J."/>
            <person name="Banfield J.F."/>
        </authorList>
    </citation>
    <scope>NUCLEOTIDE SEQUENCE</scope>
    <source>
        <strain evidence="3">RIFCSPLOWO2_01_FULL_58_19</strain>
    </source>
</reference>
<dbReference type="PANTHER" id="PTHR31377">
    <property type="entry name" value="AGMATINE DEIMINASE-RELATED"/>
    <property type="match status" value="1"/>
</dbReference>
<gene>
    <name evidence="3" type="ORF">J4203_04225</name>
</gene>
<dbReference type="AlphaFoldDB" id="A0A8T4L8S4"/>
<comment type="caution">
    <text evidence="3">The sequence shown here is derived from an EMBL/GenBank/DDBJ whole genome shotgun (WGS) entry which is preliminary data.</text>
</comment>
<dbReference type="GO" id="GO:0047632">
    <property type="term" value="F:agmatine deiminase activity"/>
    <property type="evidence" value="ECO:0007669"/>
    <property type="project" value="TreeGrafter"/>
</dbReference>
<dbReference type="CDD" id="cd07573">
    <property type="entry name" value="CPA"/>
    <property type="match status" value="1"/>
</dbReference>
<dbReference type="Proteomes" id="UP000678237">
    <property type="component" value="Unassembled WGS sequence"/>
</dbReference>
<keyword evidence="1" id="KW-0378">Hydrolase</keyword>
<protein>
    <submittedName>
        <fullName evidence="3">Agmatine deiminase family protein</fullName>
    </submittedName>
</protein>